<dbReference type="KEGG" id="afo:Afer_0986"/>
<dbReference type="Pfam" id="PF09344">
    <property type="entry name" value="Cas_CT1975"/>
    <property type="match status" value="1"/>
</dbReference>
<dbReference type="Proteomes" id="UP000000771">
    <property type="component" value="Chromosome"/>
</dbReference>
<dbReference type="InterPro" id="IPR010148">
    <property type="entry name" value="CRISPR-assoc_prot_CT1975"/>
</dbReference>
<protein>
    <submittedName>
        <fullName evidence="1">CRISPR-associated protein, Cse4 family</fullName>
    </submittedName>
</protein>
<gene>
    <name evidence="1" type="ordered locus">Afer_0986</name>
</gene>
<dbReference type="OrthoDB" id="5291250at2"/>
<dbReference type="RefSeq" id="WP_015798411.1">
    <property type="nucleotide sequence ID" value="NC_013124.1"/>
</dbReference>
<reference evidence="1 2" key="1">
    <citation type="journal article" date="2009" name="Stand. Genomic Sci.">
        <title>Complete genome sequence of Acidimicrobium ferrooxidans type strain (ICP).</title>
        <authorList>
            <person name="Clum A."/>
            <person name="Nolan M."/>
            <person name="Lang E."/>
            <person name="Glavina Del Rio T."/>
            <person name="Tice H."/>
            <person name="Copeland A."/>
            <person name="Cheng J.F."/>
            <person name="Lucas S."/>
            <person name="Chen F."/>
            <person name="Bruce D."/>
            <person name="Goodwin L."/>
            <person name="Pitluck S."/>
            <person name="Ivanova N."/>
            <person name="Mavrommatis K."/>
            <person name="Mikhailova N."/>
            <person name="Pati A."/>
            <person name="Chen A."/>
            <person name="Palaniappan K."/>
            <person name="Goker M."/>
            <person name="Spring S."/>
            <person name="Land M."/>
            <person name="Hauser L."/>
            <person name="Chang Y.J."/>
            <person name="Jeffries C.C."/>
            <person name="Chain P."/>
            <person name="Bristow J."/>
            <person name="Eisen J.A."/>
            <person name="Markowitz V."/>
            <person name="Hugenholtz P."/>
            <person name="Kyrpides N.C."/>
            <person name="Klenk H.P."/>
            <person name="Lapidus A."/>
        </authorList>
    </citation>
    <scope>NUCLEOTIDE SEQUENCE [LARGE SCALE GENOMIC DNA]</scope>
    <source>
        <strain evidence="2">DSM 10331 / JCM 15462 / NBRC 103882 / ICP</strain>
    </source>
</reference>
<dbReference type="AlphaFoldDB" id="C7LYW7"/>
<sequence length="386" mass="41799">MNHPTRAVIDVHVLQTLPPSCLNRDDTNAPKTALYGGARRARVSSQSWKRATRRYFNENLATIGTDWLRSRGGGIRTRKLAGLLHERVQARVRDLDVREDDVARLVNLAAGALLGLKEEKLKKRAQETQPADLEYALFVSESAIDAAVGELERSLRAGDDLDLDVLTTAMGRDLSLDVALFGRMIADTPNLNVDAACQVAHAISTHRVTSEFDFYTTVDDLAGDDETGAAMMGFIEFNSATVYRFATVSLGRLADNLGDPDAVPTGVRAFIEAFAKSLPTGHQNTFAALTVPDLVFVSMRGDQPVSLVGAFEAPVESDRGYVHASAERLATYADDIDGLYGVPRLNGWASYVPKLEQAVATHLGDSIAFPQLLDAVEAATAEHMAS</sequence>
<dbReference type="STRING" id="525909.Afer_0986"/>
<keyword evidence="2" id="KW-1185">Reference proteome</keyword>
<name>C7LYW7_ACIFD</name>
<proteinExistence type="predicted"/>
<dbReference type="EMBL" id="CP001631">
    <property type="protein sequence ID" value="ACU53925.1"/>
    <property type="molecule type" value="Genomic_DNA"/>
</dbReference>
<accession>C7LYW7</accession>
<evidence type="ECO:0000313" key="2">
    <source>
        <dbReference type="Proteomes" id="UP000000771"/>
    </source>
</evidence>
<dbReference type="HOGENOM" id="CLU_044824_1_0_11"/>
<evidence type="ECO:0000313" key="1">
    <source>
        <dbReference type="EMBL" id="ACU53925.1"/>
    </source>
</evidence>
<dbReference type="NCBIfam" id="TIGR01869">
    <property type="entry name" value="casC_Cse4"/>
    <property type="match status" value="1"/>
</dbReference>
<dbReference type="eggNOG" id="COG1857">
    <property type="taxonomic scope" value="Bacteria"/>
</dbReference>
<organism evidence="1 2">
    <name type="scientific">Acidimicrobium ferrooxidans (strain DSM 10331 / JCM 15462 / NBRC 103882 / ICP)</name>
    <dbReference type="NCBI Taxonomy" id="525909"/>
    <lineage>
        <taxon>Bacteria</taxon>
        <taxon>Bacillati</taxon>
        <taxon>Actinomycetota</taxon>
        <taxon>Acidimicrobiia</taxon>
        <taxon>Acidimicrobiales</taxon>
        <taxon>Acidimicrobiaceae</taxon>
        <taxon>Acidimicrobium</taxon>
    </lineage>
</organism>